<evidence type="ECO:0000256" key="4">
    <source>
        <dbReference type="PROSITE-ProRule" id="PRU01343"/>
    </source>
</evidence>
<feature type="domain" description="GRF-type" evidence="6">
    <location>
        <begin position="159"/>
        <end position="204"/>
    </location>
</feature>
<evidence type="ECO:0000313" key="7">
    <source>
        <dbReference type="EMBL" id="WVZ09783.1"/>
    </source>
</evidence>
<evidence type="ECO:0000313" key="8">
    <source>
        <dbReference type="Proteomes" id="UP001374535"/>
    </source>
</evidence>
<dbReference type="EMBL" id="CP144696">
    <property type="protein sequence ID" value="WVZ09783.1"/>
    <property type="molecule type" value="Genomic_DNA"/>
</dbReference>
<evidence type="ECO:0000256" key="5">
    <source>
        <dbReference type="SAM" id="Phobius"/>
    </source>
</evidence>
<accession>A0AAQ3RYH0</accession>
<evidence type="ECO:0000256" key="3">
    <source>
        <dbReference type="ARBA" id="ARBA00022833"/>
    </source>
</evidence>
<protein>
    <recommendedName>
        <fullName evidence="6">GRF-type domain-containing protein</fullName>
    </recommendedName>
</protein>
<dbReference type="PANTHER" id="PTHR33680">
    <property type="entry name" value="OS07G0190500 PROTEIN"/>
    <property type="match status" value="1"/>
</dbReference>
<evidence type="ECO:0000256" key="2">
    <source>
        <dbReference type="ARBA" id="ARBA00022771"/>
    </source>
</evidence>
<keyword evidence="5" id="KW-0812">Transmembrane</keyword>
<keyword evidence="3" id="KW-0862">Zinc</keyword>
<keyword evidence="5" id="KW-1133">Transmembrane helix</keyword>
<keyword evidence="1" id="KW-0479">Metal-binding</keyword>
<dbReference type="PANTHER" id="PTHR33680:SF1">
    <property type="entry name" value="OS05G0489500 PROTEIN"/>
    <property type="match status" value="1"/>
</dbReference>
<dbReference type="InterPro" id="IPR010666">
    <property type="entry name" value="Znf_GRF"/>
</dbReference>
<name>A0AAQ3RYH0_VIGMU</name>
<feature type="transmembrane region" description="Helical" evidence="5">
    <location>
        <begin position="247"/>
        <end position="270"/>
    </location>
</feature>
<evidence type="ECO:0000259" key="6">
    <source>
        <dbReference type="PROSITE" id="PS51999"/>
    </source>
</evidence>
<keyword evidence="5" id="KW-0472">Membrane</keyword>
<reference evidence="7 8" key="1">
    <citation type="journal article" date="2023" name="Life. Sci Alliance">
        <title>Evolutionary insights into 3D genome organization and epigenetic landscape of Vigna mungo.</title>
        <authorList>
            <person name="Junaid A."/>
            <person name="Singh B."/>
            <person name="Bhatia S."/>
        </authorList>
    </citation>
    <scope>NUCLEOTIDE SEQUENCE [LARGE SCALE GENOMIC DNA]</scope>
    <source>
        <strain evidence="7">Urdbean</strain>
    </source>
</reference>
<keyword evidence="8" id="KW-1185">Reference proteome</keyword>
<gene>
    <name evidence="7" type="ORF">V8G54_014313</name>
</gene>
<evidence type="ECO:0000256" key="1">
    <source>
        <dbReference type="ARBA" id="ARBA00022723"/>
    </source>
</evidence>
<dbReference type="Proteomes" id="UP001374535">
    <property type="component" value="Chromosome 5"/>
</dbReference>
<organism evidence="7 8">
    <name type="scientific">Vigna mungo</name>
    <name type="common">Black gram</name>
    <name type="synonym">Phaseolus mungo</name>
    <dbReference type="NCBI Taxonomy" id="3915"/>
    <lineage>
        <taxon>Eukaryota</taxon>
        <taxon>Viridiplantae</taxon>
        <taxon>Streptophyta</taxon>
        <taxon>Embryophyta</taxon>
        <taxon>Tracheophyta</taxon>
        <taxon>Spermatophyta</taxon>
        <taxon>Magnoliopsida</taxon>
        <taxon>eudicotyledons</taxon>
        <taxon>Gunneridae</taxon>
        <taxon>Pentapetalae</taxon>
        <taxon>rosids</taxon>
        <taxon>fabids</taxon>
        <taxon>Fabales</taxon>
        <taxon>Fabaceae</taxon>
        <taxon>Papilionoideae</taxon>
        <taxon>50 kb inversion clade</taxon>
        <taxon>NPAAA clade</taxon>
        <taxon>indigoferoid/millettioid clade</taxon>
        <taxon>Phaseoleae</taxon>
        <taxon>Vigna</taxon>
    </lineage>
</organism>
<sequence length="273" mass="30701">MAKGIFVMKGIVVMVPICEHNNDHSCFFLFIPIRRENIEGTKGALQKEDHRRLLQIDQRLIQYLASTVDEVFTYAQMAFVVMKRVIDLMKPDCSLFVVDEDWEACEFSKEGSAIAEEEKMSMGHSCSSSTCNECGRKHLRSVSSHGDGSWNRNDGSIICHCGESCVLRTAKTVKNRGKKFWGCPRYKVGSENGGCNYFRWCTDWGIEESVSCEVLEANDERLVKSFENERDKKIASVQTAVMGVQSWMKILVGAVSVVCALNILIIAMLMGRA</sequence>
<dbReference type="PROSITE" id="PS51999">
    <property type="entry name" value="ZF_GRF"/>
    <property type="match status" value="1"/>
</dbReference>
<keyword evidence="2 4" id="KW-0863">Zinc-finger</keyword>
<dbReference type="AlphaFoldDB" id="A0AAQ3RYH0"/>
<proteinExistence type="predicted"/>
<dbReference type="Pfam" id="PF06839">
    <property type="entry name" value="Zn_ribbon_GRF"/>
    <property type="match status" value="1"/>
</dbReference>
<dbReference type="GO" id="GO:0008270">
    <property type="term" value="F:zinc ion binding"/>
    <property type="evidence" value="ECO:0007669"/>
    <property type="project" value="UniProtKB-KW"/>
</dbReference>